<dbReference type="InterPro" id="IPR018181">
    <property type="entry name" value="Heat_shock_70_CS"/>
</dbReference>
<dbReference type="PRINTS" id="PR00301">
    <property type="entry name" value="HEATSHOCK70"/>
</dbReference>
<evidence type="ECO:0000256" key="3">
    <source>
        <dbReference type="ARBA" id="ARBA00022840"/>
    </source>
</evidence>
<dbReference type="GeneID" id="36346345"/>
<evidence type="ECO:0000313" key="4">
    <source>
        <dbReference type="EMBL" id="EUB54507.1"/>
    </source>
</evidence>
<name>W6U7Z0_ECHGR</name>
<dbReference type="OMA" id="EESCAPT"/>
<dbReference type="GO" id="GO:0005524">
    <property type="term" value="F:ATP binding"/>
    <property type="evidence" value="ECO:0007669"/>
    <property type="project" value="UniProtKB-KW"/>
</dbReference>
<comment type="caution">
    <text evidence="4">The sequence shown here is derived from an EMBL/GenBank/DDBJ whole genome shotgun (WGS) entry which is preliminary data.</text>
</comment>
<dbReference type="STRING" id="6210.W6U7Z0"/>
<keyword evidence="2" id="KW-0547">Nucleotide-binding</keyword>
<reference evidence="4 5" key="1">
    <citation type="journal article" date="2013" name="Nat. Genet.">
        <title>The genome of the hydatid tapeworm Echinococcus granulosus.</title>
        <authorList>
            <person name="Zheng H."/>
            <person name="Zhang W."/>
            <person name="Zhang L."/>
            <person name="Zhang Z."/>
            <person name="Li J."/>
            <person name="Lu G."/>
            <person name="Zhu Y."/>
            <person name="Wang Y."/>
            <person name="Huang Y."/>
            <person name="Liu J."/>
            <person name="Kang H."/>
            <person name="Chen J."/>
            <person name="Wang L."/>
            <person name="Chen A."/>
            <person name="Yu S."/>
            <person name="Gao Z."/>
            <person name="Jin L."/>
            <person name="Gu W."/>
            <person name="Wang Z."/>
            <person name="Zhao L."/>
            <person name="Shi B."/>
            <person name="Wen H."/>
            <person name="Lin R."/>
            <person name="Jones M.K."/>
            <person name="Brejova B."/>
            <person name="Vinar T."/>
            <person name="Zhao G."/>
            <person name="McManus D.P."/>
            <person name="Chen Z."/>
            <person name="Zhou Y."/>
            <person name="Wang S."/>
        </authorList>
    </citation>
    <scope>NUCLEOTIDE SEQUENCE [LARGE SCALE GENOMIC DNA]</scope>
</reference>
<dbReference type="Gene3D" id="3.30.420.40">
    <property type="match status" value="2"/>
</dbReference>
<dbReference type="FunFam" id="3.30.420.40:FF:000026">
    <property type="entry name" value="Heat shock protein 70"/>
    <property type="match status" value="1"/>
</dbReference>
<dbReference type="Pfam" id="PF00012">
    <property type="entry name" value="HSP70"/>
    <property type="match status" value="1"/>
</dbReference>
<gene>
    <name evidence="4" type="ORF">EGR_10630</name>
</gene>
<dbReference type="EMBL" id="APAU02000244">
    <property type="protein sequence ID" value="EUB54507.1"/>
    <property type="molecule type" value="Genomic_DNA"/>
</dbReference>
<dbReference type="InterPro" id="IPR043129">
    <property type="entry name" value="ATPase_NBD"/>
</dbReference>
<proteinExistence type="inferred from homology"/>
<dbReference type="InterPro" id="IPR013126">
    <property type="entry name" value="Hsp_70_fam"/>
</dbReference>
<keyword evidence="5" id="KW-1185">Reference proteome</keyword>
<dbReference type="AlphaFoldDB" id="W6U7Z0"/>
<dbReference type="OrthoDB" id="6259187at2759"/>
<dbReference type="FunFam" id="3.30.30.30:FF:000001">
    <property type="entry name" value="heat shock 70 kDa protein-like"/>
    <property type="match status" value="1"/>
</dbReference>
<protein>
    <submittedName>
        <fullName evidence="4">Heat shock cognate protein</fullName>
    </submittedName>
</protein>
<dbReference type="Proteomes" id="UP000019149">
    <property type="component" value="Unassembled WGS sequence"/>
</dbReference>
<dbReference type="CTD" id="36346345"/>
<dbReference type="GO" id="GO:0140662">
    <property type="term" value="F:ATP-dependent protein folding chaperone"/>
    <property type="evidence" value="ECO:0007669"/>
    <property type="project" value="InterPro"/>
</dbReference>
<dbReference type="PROSITE" id="PS00297">
    <property type="entry name" value="HSP70_1"/>
    <property type="match status" value="1"/>
</dbReference>
<dbReference type="KEGG" id="egl:EGR_10630"/>
<dbReference type="PANTHER" id="PTHR19375">
    <property type="entry name" value="HEAT SHOCK PROTEIN 70KDA"/>
    <property type="match status" value="1"/>
</dbReference>
<accession>W6U7Z0</accession>
<keyword evidence="3" id="KW-0067">ATP-binding</keyword>
<evidence type="ECO:0000256" key="1">
    <source>
        <dbReference type="ARBA" id="ARBA00007381"/>
    </source>
</evidence>
<comment type="similarity">
    <text evidence="1">Belongs to the heat shock protein 70 family.</text>
</comment>
<organism evidence="4 5">
    <name type="scientific">Echinococcus granulosus</name>
    <name type="common">Hydatid tapeworm</name>
    <dbReference type="NCBI Taxonomy" id="6210"/>
    <lineage>
        <taxon>Eukaryota</taxon>
        <taxon>Metazoa</taxon>
        <taxon>Spiralia</taxon>
        <taxon>Lophotrochozoa</taxon>
        <taxon>Platyhelminthes</taxon>
        <taxon>Cestoda</taxon>
        <taxon>Eucestoda</taxon>
        <taxon>Cyclophyllidea</taxon>
        <taxon>Taeniidae</taxon>
        <taxon>Echinococcus</taxon>
        <taxon>Echinococcus granulosus group</taxon>
    </lineage>
</organism>
<keyword evidence="4" id="KW-0346">Stress response</keyword>
<dbReference type="SUPFAM" id="SSF53067">
    <property type="entry name" value="Actin-like ATPase domain"/>
    <property type="match status" value="2"/>
</dbReference>
<dbReference type="RefSeq" id="XP_024345703.1">
    <property type="nucleotide sequence ID" value="XM_024499879.1"/>
</dbReference>
<evidence type="ECO:0000313" key="5">
    <source>
        <dbReference type="Proteomes" id="UP000019149"/>
    </source>
</evidence>
<sequence>MSTGAAIGIDLGTSFSCVGVFDHGRVEIVANDQGHRTTPSCVAFTDKERLFGGAAMNQMAMNPTNTVFDVKRLIGRTFDDEAVQDGMKHWPYKVANSKGRPKIEVEYCGQTKRLLAEQISSMVLVKMKEIAEAYLGEKVTDAVITVPAYFNVKQRQATIDAGKIAGLHVLRLINEPTAAAIAYGLERRDKRQCNVLVFDWGGGTFNVSILSIANGTFEVKAVSGDTHLGVYEMFIFGGESKPVMPDPEVGGHRQAGEAHMSNGLSVVKAEMDDPNYARIPCIVYTVSLMED</sequence>
<evidence type="ECO:0000256" key="2">
    <source>
        <dbReference type="ARBA" id="ARBA00022741"/>
    </source>
</evidence>